<reference evidence="5" key="1">
    <citation type="journal article" date="2014" name="Int. J. Syst. Evol. Microbiol.">
        <title>Complete genome sequence of Corynebacterium casei LMG S-19264T (=DSM 44701T), isolated from a smear-ripened cheese.</title>
        <authorList>
            <consortium name="US DOE Joint Genome Institute (JGI-PGF)"/>
            <person name="Walter F."/>
            <person name="Albersmeier A."/>
            <person name="Kalinowski J."/>
            <person name="Ruckert C."/>
        </authorList>
    </citation>
    <scope>NUCLEOTIDE SEQUENCE</scope>
    <source>
        <strain evidence="5">JCM 3086</strain>
    </source>
</reference>
<proteinExistence type="inferred from homology"/>
<dbReference type="InterPro" id="IPR000873">
    <property type="entry name" value="AMP-dep_synth/lig_dom"/>
</dbReference>
<feature type="domain" description="AMP-binding enzyme C-terminal" evidence="4">
    <location>
        <begin position="447"/>
        <end position="518"/>
    </location>
</feature>
<sequence length="544" mass="58978">MTLTQTAQSTQLEVPTVGDLLYRAAAHWPDRDAVVFPDERITFSGLLGGAEQAARSLLSLGIGRGDRVGILMPNRIAFLEVFFGCHVVGAVPVLINARYKPKELRHVAHDAGFSVIVTTDVNAEHTPFVDLLARSFADERPPALRHLVVLGTSSPPGHVDRAAWDRGAAFHADTDLHALRSEVGARDIAVIMYTSGTTSDPRGCPLSHEALARTAMCVADRFSLTEDERFWDPLPLFHMSGLLPTIANISRGGATLSMLHFDPDVALRQLVEERATFAYPAFSTITQALVHHPDFAASDLTRIRGILETGPADYLRGVEAAFPGAKVVSSYGLTEAGGVITYSHLEESFEERIGTTGRPFTGMRIRIVDPETGLECPAGVPGEIRVAGPGMFEGYLNDPGYTAGRTDEQGFLRTGDLGSLDEEGRVTYTGRLKDMLKVGGENVAAAEIEAHLGQHPGVKIAQVVGVSDTRLIEVPVAFVELAPNRQVAPQELIEHCRLALAGFKVPRHVFFVDEWPMSTTKIQKFRLRELAEEQVHGTSGGGEK</sequence>
<gene>
    <name evidence="5" type="ORF">GCM10010121_053500</name>
</gene>
<evidence type="ECO:0000313" key="5">
    <source>
        <dbReference type="EMBL" id="GGJ35574.1"/>
    </source>
</evidence>
<dbReference type="PANTHER" id="PTHR43201">
    <property type="entry name" value="ACYL-COA SYNTHETASE"/>
    <property type="match status" value="1"/>
</dbReference>
<evidence type="ECO:0000259" key="3">
    <source>
        <dbReference type="Pfam" id="PF00501"/>
    </source>
</evidence>
<dbReference type="Pfam" id="PF13193">
    <property type="entry name" value="AMP-binding_C"/>
    <property type="match status" value="1"/>
</dbReference>
<dbReference type="InterPro" id="IPR020845">
    <property type="entry name" value="AMP-binding_CS"/>
</dbReference>
<evidence type="ECO:0000259" key="4">
    <source>
        <dbReference type="Pfam" id="PF13193"/>
    </source>
</evidence>
<dbReference type="InterPro" id="IPR042099">
    <property type="entry name" value="ANL_N_sf"/>
</dbReference>
<dbReference type="Gene3D" id="3.40.50.12780">
    <property type="entry name" value="N-terminal domain of ligase-like"/>
    <property type="match status" value="1"/>
</dbReference>
<dbReference type="GO" id="GO:0031956">
    <property type="term" value="F:medium-chain fatty acid-CoA ligase activity"/>
    <property type="evidence" value="ECO:0007669"/>
    <property type="project" value="TreeGrafter"/>
</dbReference>
<dbReference type="GO" id="GO:0006631">
    <property type="term" value="P:fatty acid metabolic process"/>
    <property type="evidence" value="ECO:0007669"/>
    <property type="project" value="TreeGrafter"/>
</dbReference>
<comment type="caution">
    <text evidence="5">The sequence shown here is derived from an EMBL/GenBank/DDBJ whole genome shotgun (WGS) entry which is preliminary data.</text>
</comment>
<keyword evidence="6" id="KW-1185">Reference proteome</keyword>
<feature type="domain" description="AMP-dependent synthetase/ligase" evidence="3">
    <location>
        <begin position="23"/>
        <end position="396"/>
    </location>
</feature>
<dbReference type="PROSITE" id="PS00455">
    <property type="entry name" value="AMP_BINDING"/>
    <property type="match status" value="1"/>
</dbReference>
<dbReference type="SUPFAM" id="SSF56801">
    <property type="entry name" value="Acetyl-CoA synthetase-like"/>
    <property type="match status" value="1"/>
</dbReference>
<dbReference type="EMBL" id="BMQA01000019">
    <property type="protein sequence ID" value="GGJ35574.1"/>
    <property type="molecule type" value="Genomic_DNA"/>
</dbReference>
<dbReference type="PANTHER" id="PTHR43201:SF5">
    <property type="entry name" value="MEDIUM-CHAIN ACYL-COA LIGASE ACSF2, MITOCHONDRIAL"/>
    <property type="match status" value="1"/>
</dbReference>
<protein>
    <submittedName>
        <fullName evidence="5">AMP-dependent synthetase</fullName>
    </submittedName>
</protein>
<evidence type="ECO:0000256" key="2">
    <source>
        <dbReference type="ARBA" id="ARBA00022598"/>
    </source>
</evidence>
<comment type="similarity">
    <text evidence="1">Belongs to the ATP-dependent AMP-binding enzyme family.</text>
</comment>
<reference evidence="5" key="2">
    <citation type="submission" date="2020-09" db="EMBL/GenBank/DDBJ databases">
        <authorList>
            <person name="Sun Q."/>
            <person name="Ohkuma M."/>
        </authorList>
    </citation>
    <scope>NUCLEOTIDE SEQUENCE</scope>
    <source>
        <strain evidence="5">JCM 3086</strain>
    </source>
</reference>
<organism evidence="5 6">
    <name type="scientific">Streptomyces brasiliensis</name>
    <dbReference type="NCBI Taxonomy" id="1954"/>
    <lineage>
        <taxon>Bacteria</taxon>
        <taxon>Bacillati</taxon>
        <taxon>Actinomycetota</taxon>
        <taxon>Actinomycetes</taxon>
        <taxon>Kitasatosporales</taxon>
        <taxon>Streptomycetaceae</taxon>
        <taxon>Streptomyces</taxon>
    </lineage>
</organism>
<dbReference type="Proteomes" id="UP000657574">
    <property type="component" value="Unassembled WGS sequence"/>
</dbReference>
<dbReference type="InterPro" id="IPR045851">
    <property type="entry name" value="AMP-bd_C_sf"/>
</dbReference>
<dbReference type="Gene3D" id="3.30.300.30">
    <property type="match status" value="1"/>
</dbReference>
<keyword evidence="2" id="KW-0436">Ligase</keyword>
<evidence type="ECO:0000256" key="1">
    <source>
        <dbReference type="ARBA" id="ARBA00006432"/>
    </source>
</evidence>
<accession>A0A917NXS2</accession>
<evidence type="ECO:0000313" key="6">
    <source>
        <dbReference type="Proteomes" id="UP000657574"/>
    </source>
</evidence>
<dbReference type="RefSeq" id="WP_189313807.1">
    <property type="nucleotide sequence ID" value="NZ_BMQA01000019.1"/>
</dbReference>
<dbReference type="AlphaFoldDB" id="A0A917NXS2"/>
<dbReference type="InterPro" id="IPR025110">
    <property type="entry name" value="AMP-bd_C"/>
</dbReference>
<name>A0A917NXS2_9ACTN</name>
<dbReference type="Pfam" id="PF00501">
    <property type="entry name" value="AMP-binding"/>
    <property type="match status" value="1"/>
</dbReference>